<keyword evidence="2 4" id="KW-0862">Zinc</keyword>
<dbReference type="PROSITE" id="PS00059">
    <property type="entry name" value="ADH_ZINC"/>
    <property type="match status" value="1"/>
</dbReference>
<proteinExistence type="inferred from homology"/>
<dbReference type="SUPFAM" id="SSF51735">
    <property type="entry name" value="NAD(P)-binding Rossmann-fold domains"/>
    <property type="match status" value="1"/>
</dbReference>
<dbReference type="PANTHER" id="PTHR43401:SF2">
    <property type="entry name" value="L-THREONINE 3-DEHYDROGENASE"/>
    <property type="match status" value="1"/>
</dbReference>
<evidence type="ECO:0000256" key="1">
    <source>
        <dbReference type="ARBA" id="ARBA00022723"/>
    </source>
</evidence>
<dbReference type="GO" id="GO:0008270">
    <property type="term" value="F:zinc ion binding"/>
    <property type="evidence" value="ECO:0007669"/>
    <property type="project" value="InterPro"/>
</dbReference>
<evidence type="ECO:0000313" key="8">
    <source>
        <dbReference type="Proteomes" id="UP000613208"/>
    </source>
</evidence>
<dbReference type="Pfam" id="PF08240">
    <property type="entry name" value="ADH_N"/>
    <property type="match status" value="1"/>
</dbReference>
<gene>
    <name evidence="7" type="ORF">ANBU17_18220</name>
</gene>
<evidence type="ECO:0000256" key="3">
    <source>
        <dbReference type="ARBA" id="ARBA00023002"/>
    </source>
</evidence>
<accession>A0A916QA46</accession>
<feature type="domain" description="Alcohol dehydrogenase-like N-terminal" evidence="6">
    <location>
        <begin position="28"/>
        <end position="142"/>
    </location>
</feature>
<dbReference type="AlphaFoldDB" id="A0A916QA46"/>
<reference evidence="7" key="1">
    <citation type="submission" date="2020-06" db="EMBL/GenBank/DDBJ databases">
        <title>Characterization of fructooligosaccharide metabolism and fructooligosaccharide-degrading enzymes in human commensal butyrate producers.</title>
        <authorList>
            <person name="Tanno H."/>
            <person name="Fujii T."/>
            <person name="Hirano K."/>
            <person name="Maeno S."/>
            <person name="Tonozuka T."/>
            <person name="Sakamoto M."/>
            <person name="Ohkuma M."/>
            <person name="Tochio T."/>
            <person name="Endo A."/>
        </authorList>
    </citation>
    <scope>NUCLEOTIDE SEQUENCE</scope>
    <source>
        <strain evidence="7">JCM 17466</strain>
    </source>
</reference>
<feature type="domain" description="Alcohol dehydrogenase-like C-terminal" evidence="5">
    <location>
        <begin position="183"/>
        <end position="310"/>
    </location>
</feature>
<dbReference type="RefSeq" id="WP_201311182.1">
    <property type="nucleotide sequence ID" value="NZ_BLYI01000042.1"/>
</dbReference>
<dbReference type="InterPro" id="IPR013149">
    <property type="entry name" value="ADH-like_C"/>
</dbReference>
<evidence type="ECO:0000256" key="2">
    <source>
        <dbReference type="ARBA" id="ARBA00022833"/>
    </source>
</evidence>
<dbReference type="GO" id="GO:0016491">
    <property type="term" value="F:oxidoreductase activity"/>
    <property type="evidence" value="ECO:0007669"/>
    <property type="project" value="UniProtKB-KW"/>
</dbReference>
<evidence type="ECO:0000259" key="5">
    <source>
        <dbReference type="Pfam" id="PF00107"/>
    </source>
</evidence>
<dbReference type="EMBL" id="BLYI01000042">
    <property type="protein sequence ID" value="GFO85475.1"/>
    <property type="molecule type" value="Genomic_DNA"/>
</dbReference>
<organism evidence="7 8">
    <name type="scientific">Anaerostipes butyraticus</name>
    <dbReference type="NCBI Taxonomy" id="645466"/>
    <lineage>
        <taxon>Bacteria</taxon>
        <taxon>Bacillati</taxon>
        <taxon>Bacillota</taxon>
        <taxon>Clostridia</taxon>
        <taxon>Lachnospirales</taxon>
        <taxon>Lachnospiraceae</taxon>
        <taxon>Anaerostipes</taxon>
    </lineage>
</organism>
<dbReference type="InterPro" id="IPR002328">
    <property type="entry name" value="ADH_Zn_CS"/>
</dbReference>
<dbReference type="Gene3D" id="3.90.180.10">
    <property type="entry name" value="Medium-chain alcohol dehydrogenases, catalytic domain"/>
    <property type="match status" value="1"/>
</dbReference>
<dbReference type="InterPro" id="IPR050129">
    <property type="entry name" value="Zn_alcohol_dh"/>
</dbReference>
<evidence type="ECO:0000313" key="7">
    <source>
        <dbReference type="EMBL" id="GFO85475.1"/>
    </source>
</evidence>
<dbReference type="InterPro" id="IPR013154">
    <property type="entry name" value="ADH-like_N"/>
</dbReference>
<sequence>MDKMAKTLVFTGERQIELREYPIPEVSDNKVLVKVDACAICTWEQRVYTGVKKVEYPFIGGHEMVGKIIKMGKNVDRRQWSEGDFVAVGVTLPCKNCYQCKSGNEQNCEHFDHSKQQEGLPEKGMGGMSSHLLVSPDNLFHISNVSPEEATITEPLSCVLHSVETAQIEFGDVVVVIGCGIMGLLHTLLSIRRGACVIVSDTNEERTKLALELGASYAVNPAKENLEEKVKEITGGIKAQVVFDTTPISAVAEDAVKSVANNGRLVLYSSFYPDTPISISPDWLHKSAAKLLGTANSNTVDFTKATRLLSQGIIDVKPFVSEVYELEEYKQAFESAIKGDKFRVVIKF</sequence>
<dbReference type="SUPFAM" id="SSF50129">
    <property type="entry name" value="GroES-like"/>
    <property type="match status" value="1"/>
</dbReference>
<dbReference type="Pfam" id="PF00107">
    <property type="entry name" value="ADH_zinc_N"/>
    <property type="match status" value="1"/>
</dbReference>
<keyword evidence="3" id="KW-0560">Oxidoreductase</keyword>
<dbReference type="InterPro" id="IPR036291">
    <property type="entry name" value="NAD(P)-bd_dom_sf"/>
</dbReference>
<name>A0A916QA46_9FIRM</name>
<evidence type="ECO:0000259" key="6">
    <source>
        <dbReference type="Pfam" id="PF08240"/>
    </source>
</evidence>
<comment type="cofactor">
    <cofactor evidence="4">
        <name>Zn(2+)</name>
        <dbReference type="ChEBI" id="CHEBI:29105"/>
    </cofactor>
</comment>
<protein>
    <submittedName>
        <fullName evidence="7">Uncharacterized protein</fullName>
    </submittedName>
</protein>
<dbReference type="InterPro" id="IPR011032">
    <property type="entry name" value="GroES-like_sf"/>
</dbReference>
<evidence type="ECO:0000256" key="4">
    <source>
        <dbReference type="RuleBase" id="RU361277"/>
    </source>
</evidence>
<comment type="similarity">
    <text evidence="4">Belongs to the zinc-containing alcohol dehydrogenase family.</text>
</comment>
<dbReference type="PANTHER" id="PTHR43401">
    <property type="entry name" value="L-THREONINE 3-DEHYDROGENASE"/>
    <property type="match status" value="1"/>
</dbReference>
<dbReference type="Gene3D" id="3.40.50.720">
    <property type="entry name" value="NAD(P)-binding Rossmann-like Domain"/>
    <property type="match status" value="1"/>
</dbReference>
<keyword evidence="1 4" id="KW-0479">Metal-binding</keyword>
<keyword evidence="8" id="KW-1185">Reference proteome</keyword>
<dbReference type="Proteomes" id="UP000613208">
    <property type="component" value="Unassembled WGS sequence"/>
</dbReference>
<comment type="caution">
    <text evidence="7">The sequence shown here is derived from an EMBL/GenBank/DDBJ whole genome shotgun (WGS) entry which is preliminary data.</text>
</comment>